<gene>
    <name evidence="3" type="ORF">ABT276_02215</name>
</gene>
<evidence type="ECO:0000313" key="3">
    <source>
        <dbReference type="EMBL" id="MER6612222.1"/>
    </source>
</evidence>
<protein>
    <submittedName>
        <fullName evidence="3">ATP-binding protein</fullName>
    </submittedName>
</protein>
<evidence type="ECO:0000256" key="1">
    <source>
        <dbReference type="ARBA" id="ARBA00022527"/>
    </source>
</evidence>
<dbReference type="GO" id="GO:0005524">
    <property type="term" value="F:ATP binding"/>
    <property type="evidence" value="ECO:0007669"/>
    <property type="project" value="UniProtKB-KW"/>
</dbReference>
<dbReference type="SUPFAM" id="SSF55874">
    <property type="entry name" value="ATPase domain of HSP90 chaperone/DNA topoisomerase II/histidine kinase"/>
    <property type="match status" value="1"/>
</dbReference>
<keyword evidence="1" id="KW-0723">Serine/threonine-protein kinase</keyword>
<comment type="caution">
    <text evidence="3">The sequence shown here is derived from an EMBL/GenBank/DDBJ whole genome shotgun (WGS) entry which is preliminary data.</text>
</comment>
<dbReference type="EMBL" id="JBEPBX010000001">
    <property type="protein sequence ID" value="MER6612222.1"/>
    <property type="molecule type" value="Genomic_DNA"/>
</dbReference>
<keyword evidence="1" id="KW-0418">Kinase</keyword>
<dbReference type="PANTHER" id="PTHR35526:SF3">
    <property type="entry name" value="ANTI-SIGMA-F FACTOR RSBW"/>
    <property type="match status" value="1"/>
</dbReference>
<dbReference type="InterPro" id="IPR003594">
    <property type="entry name" value="HATPase_dom"/>
</dbReference>
<dbReference type="Proteomes" id="UP001445472">
    <property type="component" value="Unassembled WGS sequence"/>
</dbReference>
<dbReference type="Gene3D" id="3.30.565.10">
    <property type="entry name" value="Histidine kinase-like ATPase, C-terminal domain"/>
    <property type="match status" value="1"/>
</dbReference>
<name>A0ABV1UNK9_9ACTN</name>
<accession>A0ABV1UNK9</accession>
<keyword evidence="1" id="KW-0808">Transferase</keyword>
<keyword evidence="4" id="KW-1185">Reference proteome</keyword>
<keyword evidence="3" id="KW-0067">ATP-binding</keyword>
<dbReference type="InterPro" id="IPR036890">
    <property type="entry name" value="HATPase_C_sf"/>
</dbReference>
<dbReference type="PANTHER" id="PTHR35526">
    <property type="entry name" value="ANTI-SIGMA-F FACTOR RSBW-RELATED"/>
    <property type="match status" value="1"/>
</dbReference>
<dbReference type="RefSeq" id="WP_351974673.1">
    <property type="nucleotide sequence ID" value="NZ_JBEPBX010000001.1"/>
</dbReference>
<keyword evidence="3" id="KW-0547">Nucleotide-binding</keyword>
<organism evidence="3 4">
    <name type="scientific">Streptomyces xantholiticus</name>
    <dbReference type="NCBI Taxonomy" id="68285"/>
    <lineage>
        <taxon>Bacteria</taxon>
        <taxon>Bacillati</taxon>
        <taxon>Actinomycetota</taxon>
        <taxon>Actinomycetes</taxon>
        <taxon>Kitasatosporales</taxon>
        <taxon>Streptomycetaceae</taxon>
        <taxon>Streptomyces</taxon>
    </lineage>
</organism>
<dbReference type="InterPro" id="IPR050267">
    <property type="entry name" value="Anti-sigma-factor_SerPK"/>
</dbReference>
<dbReference type="CDD" id="cd16936">
    <property type="entry name" value="HATPase_RsbW-like"/>
    <property type="match status" value="1"/>
</dbReference>
<sequence>MIITSADADIGDARRATSEFVKRSGATAAIDDVVLVVSELVTNAVRHTVGWWRLKVQVQPRGLVVDVEDSSWVPPALRNPGWDAVGGRGWSIVQHLADSVEVFENSGGKTVRASWARS</sequence>
<feature type="domain" description="Histidine kinase/HSP90-like ATPase" evidence="2">
    <location>
        <begin position="5"/>
        <end position="115"/>
    </location>
</feature>
<evidence type="ECO:0000313" key="4">
    <source>
        <dbReference type="Proteomes" id="UP001445472"/>
    </source>
</evidence>
<proteinExistence type="predicted"/>
<reference evidence="3 4" key="1">
    <citation type="submission" date="2024-06" db="EMBL/GenBank/DDBJ databases">
        <title>The Natural Products Discovery Center: Release of the First 8490 Sequenced Strains for Exploring Actinobacteria Biosynthetic Diversity.</title>
        <authorList>
            <person name="Kalkreuter E."/>
            <person name="Kautsar S.A."/>
            <person name="Yang D."/>
            <person name="Bader C.D."/>
            <person name="Teijaro C.N."/>
            <person name="Fluegel L."/>
            <person name="Davis C.M."/>
            <person name="Simpson J.R."/>
            <person name="Lauterbach L."/>
            <person name="Steele A.D."/>
            <person name="Gui C."/>
            <person name="Meng S."/>
            <person name="Li G."/>
            <person name="Viehrig K."/>
            <person name="Ye F."/>
            <person name="Su P."/>
            <person name="Kiefer A.F."/>
            <person name="Nichols A."/>
            <person name="Cepeda A.J."/>
            <person name="Yan W."/>
            <person name="Fan B."/>
            <person name="Jiang Y."/>
            <person name="Adhikari A."/>
            <person name="Zheng C.-J."/>
            <person name="Schuster L."/>
            <person name="Cowan T.M."/>
            <person name="Smanski M.J."/>
            <person name="Chevrette M.G."/>
            <person name="De Carvalho L.P.S."/>
            <person name="Shen B."/>
        </authorList>
    </citation>
    <scope>NUCLEOTIDE SEQUENCE [LARGE SCALE GENOMIC DNA]</scope>
    <source>
        <strain evidence="3 4">NPDC000837</strain>
    </source>
</reference>
<dbReference type="Pfam" id="PF13581">
    <property type="entry name" value="HATPase_c_2"/>
    <property type="match status" value="1"/>
</dbReference>
<evidence type="ECO:0000259" key="2">
    <source>
        <dbReference type="Pfam" id="PF13581"/>
    </source>
</evidence>